<sequence length="98" mass="11797">MKRKLIGRNKKRISEWLKLKPSDIAYHRIESRVTFEDISRIKRRGQECYEHRIKRQERLKPRQLKKLRQKQRLSGLIGSKYGGMCKTQLKPAAAFFKK</sequence>
<protein>
    <submittedName>
        <fullName evidence="1">Uncharacterized protein</fullName>
    </submittedName>
</protein>
<proteinExistence type="predicted"/>
<reference evidence="1 2" key="1">
    <citation type="submission" date="2018-11" db="EMBL/GenBank/DDBJ databases">
        <title>Draft genome analysis of Rheinheimera mesophila isolated from an industrial waste site.</title>
        <authorList>
            <person name="Yu Q."/>
            <person name="Qi Y."/>
            <person name="Zhang H."/>
            <person name="Lu Y."/>
            <person name="Pu J."/>
        </authorList>
    </citation>
    <scope>NUCLEOTIDE SEQUENCE [LARGE SCALE GENOMIC DNA]</scope>
    <source>
        <strain evidence="1 2">IITR13</strain>
    </source>
</reference>
<dbReference type="AlphaFoldDB" id="A0A3P3QTU8"/>
<comment type="caution">
    <text evidence="1">The sequence shown here is derived from an EMBL/GenBank/DDBJ whole genome shotgun (WGS) entry which is preliminary data.</text>
</comment>
<dbReference type="Proteomes" id="UP000276260">
    <property type="component" value="Unassembled WGS sequence"/>
</dbReference>
<keyword evidence="2" id="KW-1185">Reference proteome</keyword>
<dbReference type="RefSeq" id="WP_046521018.1">
    <property type="nucleotide sequence ID" value="NZ_LAVS01000089.1"/>
</dbReference>
<gene>
    <name evidence="1" type="ORF">EIK76_06765</name>
</gene>
<accession>A0A3P3QTU8</accession>
<evidence type="ECO:0000313" key="1">
    <source>
        <dbReference type="EMBL" id="RRJ23753.1"/>
    </source>
</evidence>
<organism evidence="1 2">
    <name type="scientific">Rheinheimera mesophila</name>
    <dbReference type="NCBI Taxonomy" id="1547515"/>
    <lineage>
        <taxon>Bacteria</taxon>
        <taxon>Pseudomonadati</taxon>
        <taxon>Pseudomonadota</taxon>
        <taxon>Gammaproteobacteria</taxon>
        <taxon>Chromatiales</taxon>
        <taxon>Chromatiaceae</taxon>
        <taxon>Rheinheimera</taxon>
    </lineage>
</organism>
<dbReference type="OrthoDB" id="9999023at2"/>
<name>A0A3P3QTU8_9GAMM</name>
<dbReference type="EMBL" id="RRCF01000001">
    <property type="protein sequence ID" value="RRJ23753.1"/>
    <property type="molecule type" value="Genomic_DNA"/>
</dbReference>
<evidence type="ECO:0000313" key="2">
    <source>
        <dbReference type="Proteomes" id="UP000276260"/>
    </source>
</evidence>